<accession>A0AA39IDY8</accession>
<keyword evidence="4" id="KW-1185">Reference proteome</keyword>
<feature type="compositionally biased region" description="Basic and acidic residues" evidence="2">
    <location>
        <begin position="91"/>
        <end position="108"/>
    </location>
</feature>
<dbReference type="AlphaFoldDB" id="A0AA39IDY8"/>
<dbReference type="Proteomes" id="UP001175271">
    <property type="component" value="Unassembled WGS sequence"/>
</dbReference>
<feature type="compositionally biased region" description="Polar residues" evidence="2">
    <location>
        <begin position="124"/>
        <end position="138"/>
    </location>
</feature>
<sequence>MAGEPLIVHFLRITERIAANMEVLASRLTALEERMDRKEEIIAKMQDLGVDMFERMVDYVDSKDYDSRYRTGEDASPRNTCARCGSTSTSSKEHFEKLNRQTAEKKAEPQVPVLVLRLPKPHQTEQSETQNGPKQIESQTEKTSKENEAQSTAEPVEAHIATALLKQRKRSQTETRKSDSETSKTCAARQEQTVTSVHPPIPGCPAWDRQTFRDRDPAGFPWLRSVLNKLDSGEVYYARIPRTVELLVDLKLESELVDFLVERSMDEPENRVYYAKFYHGLLSEPMLDYEDLHELLLSKCEDVAREAFVDSRFYNSVDSTEDGERVLWPRLLYLQRDEWVRTQKLRAVNFVLFLTALLDEKCIRSSDDRFFTTIRLAIPPRGSNKYNTTEQTEFVEKWLKNPMSFTS</sequence>
<proteinExistence type="predicted"/>
<evidence type="ECO:0000313" key="4">
    <source>
        <dbReference type="Proteomes" id="UP001175271"/>
    </source>
</evidence>
<name>A0AA39IDY8_9BILA</name>
<dbReference type="EMBL" id="JAUCMV010000001">
    <property type="protein sequence ID" value="KAK0422631.1"/>
    <property type="molecule type" value="Genomic_DNA"/>
</dbReference>
<protein>
    <submittedName>
        <fullName evidence="3">Uncharacterized protein</fullName>
    </submittedName>
</protein>
<organism evidence="3 4">
    <name type="scientific">Steinernema hermaphroditum</name>
    <dbReference type="NCBI Taxonomy" id="289476"/>
    <lineage>
        <taxon>Eukaryota</taxon>
        <taxon>Metazoa</taxon>
        <taxon>Ecdysozoa</taxon>
        <taxon>Nematoda</taxon>
        <taxon>Chromadorea</taxon>
        <taxon>Rhabditida</taxon>
        <taxon>Tylenchina</taxon>
        <taxon>Panagrolaimomorpha</taxon>
        <taxon>Strongyloidoidea</taxon>
        <taxon>Steinernematidae</taxon>
        <taxon>Steinernema</taxon>
    </lineage>
</organism>
<comment type="caution">
    <text evidence="3">The sequence shown here is derived from an EMBL/GenBank/DDBJ whole genome shotgun (WGS) entry which is preliminary data.</text>
</comment>
<gene>
    <name evidence="3" type="ORF">QR680_007686</name>
</gene>
<reference evidence="3" key="1">
    <citation type="submission" date="2023-06" db="EMBL/GenBank/DDBJ databases">
        <title>Genomic analysis of the entomopathogenic nematode Steinernema hermaphroditum.</title>
        <authorList>
            <person name="Schwarz E.M."/>
            <person name="Heppert J.K."/>
            <person name="Baniya A."/>
            <person name="Schwartz H.T."/>
            <person name="Tan C.-H."/>
            <person name="Antoshechkin I."/>
            <person name="Sternberg P.W."/>
            <person name="Goodrich-Blair H."/>
            <person name="Dillman A.R."/>
        </authorList>
    </citation>
    <scope>NUCLEOTIDE SEQUENCE</scope>
    <source>
        <strain evidence="3">PS9179</strain>
        <tissue evidence="3">Whole animal</tissue>
    </source>
</reference>
<feature type="coiled-coil region" evidence="1">
    <location>
        <begin position="21"/>
        <end position="48"/>
    </location>
</feature>
<feature type="compositionally biased region" description="Basic and acidic residues" evidence="2">
    <location>
        <begin position="139"/>
        <end position="148"/>
    </location>
</feature>
<evidence type="ECO:0000256" key="2">
    <source>
        <dbReference type="SAM" id="MobiDB-lite"/>
    </source>
</evidence>
<feature type="region of interest" description="Disordered" evidence="2">
    <location>
        <begin position="68"/>
        <end position="202"/>
    </location>
</feature>
<evidence type="ECO:0000256" key="1">
    <source>
        <dbReference type="SAM" id="Coils"/>
    </source>
</evidence>
<feature type="compositionally biased region" description="Basic and acidic residues" evidence="2">
    <location>
        <begin position="171"/>
        <end position="182"/>
    </location>
</feature>
<keyword evidence="1" id="KW-0175">Coiled coil</keyword>
<evidence type="ECO:0000313" key="3">
    <source>
        <dbReference type="EMBL" id="KAK0422631.1"/>
    </source>
</evidence>